<dbReference type="GO" id="GO:0016616">
    <property type="term" value="F:oxidoreductase activity, acting on the CH-OH group of donors, NAD or NADP as acceptor"/>
    <property type="evidence" value="ECO:0007669"/>
    <property type="project" value="InterPro"/>
</dbReference>
<evidence type="ECO:0000313" key="9">
    <source>
        <dbReference type="Proteomes" id="UP001165135"/>
    </source>
</evidence>
<gene>
    <name evidence="8" type="ORF">Airi01_098500</name>
</gene>
<dbReference type="InterPro" id="IPR029752">
    <property type="entry name" value="D-isomer_DH_CS1"/>
</dbReference>
<keyword evidence="2" id="KW-0028">Amino-acid biosynthesis</keyword>
<reference evidence="8" key="1">
    <citation type="submission" date="2023-03" db="EMBL/GenBank/DDBJ databases">
        <title>Actinoallomurus iriomotensis NBRC 103681.</title>
        <authorList>
            <person name="Ichikawa N."/>
            <person name="Sato H."/>
            <person name="Tonouchi N."/>
        </authorList>
    </citation>
    <scope>NUCLEOTIDE SEQUENCE</scope>
    <source>
        <strain evidence="8">NBRC 103681</strain>
    </source>
</reference>
<dbReference type="InterPro" id="IPR036291">
    <property type="entry name" value="NAD(P)-bd_dom_sf"/>
</dbReference>
<dbReference type="PANTHER" id="PTHR42789:SF1">
    <property type="entry name" value="D-ISOMER SPECIFIC 2-HYDROXYACID DEHYDROGENASE FAMILY PROTEIN (AFU_ORTHOLOGUE AFUA_6G10090)"/>
    <property type="match status" value="1"/>
</dbReference>
<dbReference type="InterPro" id="IPR006139">
    <property type="entry name" value="D-isomer_2_OHA_DH_cat_dom"/>
</dbReference>
<dbReference type="InterPro" id="IPR006140">
    <property type="entry name" value="D-isomer_DH_NAD-bd"/>
</dbReference>
<keyword evidence="4" id="KW-0520">NAD</keyword>
<dbReference type="AlphaFoldDB" id="A0A9W6RTU6"/>
<evidence type="ECO:0000313" key="8">
    <source>
        <dbReference type="EMBL" id="GLY81583.1"/>
    </source>
</evidence>
<dbReference type="PANTHER" id="PTHR42789">
    <property type="entry name" value="D-ISOMER SPECIFIC 2-HYDROXYACID DEHYDROGENASE FAMILY PROTEIN (AFU_ORTHOLOGUE AFUA_6G10090)"/>
    <property type="match status" value="1"/>
</dbReference>
<dbReference type="SUPFAM" id="SSF51735">
    <property type="entry name" value="NAD(P)-binding Rossmann-fold domains"/>
    <property type="match status" value="1"/>
</dbReference>
<dbReference type="PROSITE" id="PS00065">
    <property type="entry name" value="D_2_HYDROXYACID_DH_1"/>
    <property type="match status" value="1"/>
</dbReference>
<evidence type="ECO:0000256" key="3">
    <source>
        <dbReference type="ARBA" id="ARBA00023002"/>
    </source>
</evidence>
<dbReference type="Proteomes" id="UP001165135">
    <property type="component" value="Unassembled WGS sequence"/>
</dbReference>
<evidence type="ECO:0000256" key="5">
    <source>
        <dbReference type="RuleBase" id="RU003719"/>
    </source>
</evidence>
<dbReference type="GO" id="GO:0051287">
    <property type="term" value="F:NAD binding"/>
    <property type="evidence" value="ECO:0007669"/>
    <property type="project" value="InterPro"/>
</dbReference>
<evidence type="ECO:0000259" key="6">
    <source>
        <dbReference type="Pfam" id="PF00389"/>
    </source>
</evidence>
<evidence type="ECO:0000256" key="1">
    <source>
        <dbReference type="ARBA" id="ARBA00005854"/>
    </source>
</evidence>
<accession>A0A9W6RTU6</accession>
<dbReference type="InterPro" id="IPR050857">
    <property type="entry name" value="D-2-hydroxyacid_DH"/>
</dbReference>
<dbReference type="RefSeq" id="WP_285636215.1">
    <property type="nucleotide sequence ID" value="NZ_BSTJ01000020.1"/>
</dbReference>
<dbReference type="EMBL" id="BSTJ01000020">
    <property type="protein sequence ID" value="GLY81583.1"/>
    <property type="molecule type" value="Genomic_DNA"/>
</dbReference>
<dbReference type="GO" id="GO:0008652">
    <property type="term" value="P:amino acid biosynthetic process"/>
    <property type="evidence" value="ECO:0007669"/>
    <property type="project" value="UniProtKB-KW"/>
</dbReference>
<name>A0A9W6RTU6_9ACTN</name>
<comment type="similarity">
    <text evidence="1 5">Belongs to the D-isomer specific 2-hydroxyacid dehydrogenase family.</text>
</comment>
<organism evidence="8 9">
    <name type="scientific">Actinoallomurus iriomotensis</name>
    <dbReference type="NCBI Taxonomy" id="478107"/>
    <lineage>
        <taxon>Bacteria</taxon>
        <taxon>Bacillati</taxon>
        <taxon>Actinomycetota</taxon>
        <taxon>Actinomycetes</taxon>
        <taxon>Streptosporangiales</taxon>
        <taxon>Thermomonosporaceae</taxon>
        <taxon>Actinoallomurus</taxon>
    </lineage>
</organism>
<dbReference type="CDD" id="cd12169">
    <property type="entry name" value="PGDH_like_1"/>
    <property type="match status" value="1"/>
</dbReference>
<dbReference type="Gene3D" id="3.40.50.720">
    <property type="entry name" value="NAD(P)-binding Rossmann-like Domain"/>
    <property type="match status" value="2"/>
</dbReference>
<dbReference type="SUPFAM" id="SSF52283">
    <property type="entry name" value="Formate/glycerate dehydrogenase catalytic domain-like"/>
    <property type="match status" value="1"/>
</dbReference>
<proteinExistence type="inferred from homology"/>
<protein>
    <submittedName>
        <fullName evidence="8">2-hydroxyacid dehydrogenase</fullName>
    </submittedName>
</protein>
<dbReference type="Pfam" id="PF00389">
    <property type="entry name" value="2-Hacid_dh"/>
    <property type="match status" value="1"/>
</dbReference>
<evidence type="ECO:0000259" key="7">
    <source>
        <dbReference type="Pfam" id="PF02826"/>
    </source>
</evidence>
<comment type="caution">
    <text evidence="8">The sequence shown here is derived from an EMBL/GenBank/DDBJ whole genome shotgun (WGS) entry which is preliminary data.</text>
</comment>
<feature type="domain" description="D-isomer specific 2-hydroxyacid dehydrogenase NAD-binding" evidence="7">
    <location>
        <begin position="114"/>
        <end position="286"/>
    </location>
</feature>
<keyword evidence="3 5" id="KW-0560">Oxidoreductase</keyword>
<dbReference type="Pfam" id="PF02826">
    <property type="entry name" value="2-Hacid_dh_C"/>
    <property type="match status" value="1"/>
</dbReference>
<evidence type="ECO:0000256" key="4">
    <source>
        <dbReference type="ARBA" id="ARBA00023027"/>
    </source>
</evidence>
<feature type="domain" description="D-isomer specific 2-hydroxyacid dehydrogenase catalytic" evidence="6">
    <location>
        <begin position="39"/>
        <end position="314"/>
    </location>
</feature>
<sequence>MSEVRVAVLDDYQRVAASMADWAGLPGVSTRFFAEHIADPDALVAALEPFEVVVAMRERTPFPREVLARLPRLRLLVTTGMRNASIDLDAARELGVAVSGTRGSAGGTAELTWALILGLVRTVAADDARIRAGGWQEAVGLDLDGRTLGVVGLGRLGARVARVGPAFGMNVIAWSPNLTAERAAEHEVRRVDRRELFGSADIVSLHMALSDRTRGLVGEADLRAMKPSAFFVNTARAGLVDQDALRKALEEGWIAGAGLDVFDVEPLPADHWLRSSPRTLLSPHMGYVTEQSYQVFYSDAVEDIAAFLNGAPIRTL</sequence>
<evidence type="ECO:0000256" key="2">
    <source>
        <dbReference type="ARBA" id="ARBA00022605"/>
    </source>
</evidence>